<dbReference type="Proteomes" id="UP001500795">
    <property type="component" value="Unassembled WGS sequence"/>
</dbReference>
<evidence type="ECO:0000313" key="3">
    <source>
        <dbReference type="Proteomes" id="UP001500795"/>
    </source>
</evidence>
<evidence type="ECO:0000313" key="2">
    <source>
        <dbReference type="EMBL" id="GAA3531166.1"/>
    </source>
</evidence>
<dbReference type="InterPro" id="IPR036754">
    <property type="entry name" value="YbaK/aa-tRNA-synt-asso_dom_sf"/>
</dbReference>
<proteinExistence type="predicted"/>
<dbReference type="InterPro" id="IPR007214">
    <property type="entry name" value="YbaK/aa-tRNA-synth-assoc-dom"/>
</dbReference>
<evidence type="ECO:0000259" key="1">
    <source>
        <dbReference type="Pfam" id="PF04073"/>
    </source>
</evidence>
<dbReference type="EMBL" id="BAABCX010000001">
    <property type="protein sequence ID" value="GAA3531166.1"/>
    <property type="molecule type" value="Genomic_DNA"/>
</dbReference>
<reference evidence="3" key="1">
    <citation type="journal article" date="2019" name="Int. J. Syst. Evol. Microbiol.">
        <title>The Global Catalogue of Microorganisms (GCM) 10K type strain sequencing project: providing services to taxonomists for standard genome sequencing and annotation.</title>
        <authorList>
            <consortium name="The Broad Institute Genomics Platform"/>
            <consortium name="The Broad Institute Genome Sequencing Center for Infectious Disease"/>
            <person name="Wu L."/>
            <person name="Ma J."/>
        </authorList>
    </citation>
    <scope>NUCLEOTIDE SEQUENCE [LARGE SCALE GENOMIC DNA]</scope>
    <source>
        <strain evidence="3">JCM 17110</strain>
    </source>
</reference>
<accession>A0ABP6VE10</accession>
<name>A0ABP6VE10_9GAMM</name>
<dbReference type="Pfam" id="PF04073">
    <property type="entry name" value="tRNA_edit"/>
    <property type="match status" value="1"/>
</dbReference>
<comment type="caution">
    <text evidence="2">The sequence shown here is derived from an EMBL/GenBank/DDBJ whole genome shotgun (WGS) entry which is preliminary data.</text>
</comment>
<dbReference type="RefSeq" id="WP_344954998.1">
    <property type="nucleotide sequence ID" value="NZ_BAABCX010000001.1"/>
</dbReference>
<sequence length="155" mass="17024">MAVAKTVKEYLASRGVSYQLLSHGPSESSRETAMAAQIPDDHLVKAVLLKDGAGYLMAVIPGNHWVRVNRIREGLNRELELAPEADAERLFTDCRPGAIPPLGPAYGIETILDDALIPLARLYLEAGDHKHLLQLEGDAFRMLLAGSRQGYWSHP</sequence>
<dbReference type="SUPFAM" id="SSF55826">
    <property type="entry name" value="YbaK/ProRS associated domain"/>
    <property type="match status" value="1"/>
</dbReference>
<protein>
    <submittedName>
        <fullName evidence="2">Aminoacyl-tRNA deacylase</fullName>
    </submittedName>
</protein>
<organism evidence="2 3">
    <name type="scientific">Zobellella aerophila</name>
    <dbReference type="NCBI Taxonomy" id="870480"/>
    <lineage>
        <taxon>Bacteria</taxon>
        <taxon>Pseudomonadati</taxon>
        <taxon>Pseudomonadota</taxon>
        <taxon>Gammaproteobacteria</taxon>
        <taxon>Aeromonadales</taxon>
        <taxon>Aeromonadaceae</taxon>
        <taxon>Zobellella</taxon>
    </lineage>
</organism>
<dbReference type="Gene3D" id="3.90.960.10">
    <property type="entry name" value="YbaK/aminoacyl-tRNA synthetase-associated domain"/>
    <property type="match status" value="1"/>
</dbReference>
<keyword evidence="3" id="KW-1185">Reference proteome</keyword>
<feature type="domain" description="YbaK/aminoacyl-tRNA synthetase-associated" evidence="1">
    <location>
        <begin position="24"/>
        <end position="141"/>
    </location>
</feature>
<dbReference type="CDD" id="cd04332">
    <property type="entry name" value="YbaK_like"/>
    <property type="match status" value="1"/>
</dbReference>
<gene>
    <name evidence="2" type="ORF">GCM10022394_08090</name>
</gene>